<dbReference type="GO" id="GO:0045892">
    <property type="term" value="P:negative regulation of DNA-templated transcription"/>
    <property type="evidence" value="ECO:0007669"/>
    <property type="project" value="TreeGrafter"/>
</dbReference>
<dbReference type="Proteomes" id="UP001253439">
    <property type="component" value="Unassembled WGS sequence"/>
</dbReference>
<dbReference type="PROSITE" id="PS51078">
    <property type="entry name" value="ICLR_ED"/>
    <property type="match status" value="1"/>
</dbReference>
<evidence type="ECO:0000256" key="1">
    <source>
        <dbReference type="ARBA" id="ARBA00023015"/>
    </source>
</evidence>
<dbReference type="Pfam" id="PF01614">
    <property type="entry name" value="IclR_C"/>
    <property type="match status" value="1"/>
</dbReference>
<dbReference type="Gene3D" id="1.10.10.10">
    <property type="entry name" value="Winged helix-like DNA-binding domain superfamily/Winged helix DNA-binding domain"/>
    <property type="match status" value="1"/>
</dbReference>
<dbReference type="InterPro" id="IPR036390">
    <property type="entry name" value="WH_DNA-bd_sf"/>
</dbReference>
<dbReference type="InterPro" id="IPR050707">
    <property type="entry name" value="HTH_MetabolicPath_Reg"/>
</dbReference>
<dbReference type="SMART" id="SM00346">
    <property type="entry name" value="HTH_ICLR"/>
    <property type="match status" value="1"/>
</dbReference>
<gene>
    <name evidence="6" type="ORF">NDI54_19705</name>
</gene>
<dbReference type="RefSeq" id="WP_310898100.1">
    <property type="nucleotide sequence ID" value="NZ_JAMQOM010000018.1"/>
</dbReference>
<feature type="domain" description="HTH iclR-type" evidence="4">
    <location>
        <begin position="10"/>
        <end position="69"/>
    </location>
</feature>
<dbReference type="SUPFAM" id="SSF46785">
    <property type="entry name" value="Winged helix' DNA-binding domain"/>
    <property type="match status" value="1"/>
</dbReference>
<dbReference type="GO" id="GO:0003677">
    <property type="term" value="F:DNA binding"/>
    <property type="evidence" value="ECO:0007669"/>
    <property type="project" value="UniProtKB-KW"/>
</dbReference>
<organism evidence="6 7">
    <name type="scientific">Haloarcula terrestris</name>
    <dbReference type="NCBI Taxonomy" id="2950533"/>
    <lineage>
        <taxon>Archaea</taxon>
        <taxon>Methanobacteriati</taxon>
        <taxon>Methanobacteriota</taxon>
        <taxon>Stenosarchaea group</taxon>
        <taxon>Halobacteria</taxon>
        <taxon>Halobacteriales</taxon>
        <taxon>Haloarculaceae</taxon>
        <taxon>Haloarcula</taxon>
    </lineage>
</organism>
<dbReference type="Gene3D" id="3.30.450.40">
    <property type="match status" value="1"/>
</dbReference>
<feature type="domain" description="IclR-ED" evidence="5">
    <location>
        <begin position="70"/>
        <end position="254"/>
    </location>
</feature>
<dbReference type="InterPro" id="IPR029016">
    <property type="entry name" value="GAF-like_dom_sf"/>
</dbReference>
<evidence type="ECO:0000259" key="5">
    <source>
        <dbReference type="PROSITE" id="PS51078"/>
    </source>
</evidence>
<dbReference type="InterPro" id="IPR036388">
    <property type="entry name" value="WH-like_DNA-bd_sf"/>
</dbReference>
<comment type="caution">
    <text evidence="6">The sequence shown here is derived from an EMBL/GenBank/DDBJ whole genome shotgun (WGS) entry which is preliminary data.</text>
</comment>
<accession>A0AAE4F083</accession>
<proteinExistence type="predicted"/>
<dbReference type="InterPro" id="IPR005471">
    <property type="entry name" value="Tscrpt_reg_IclR_N"/>
</dbReference>
<dbReference type="GO" id="GO:0003700">
    <property type="term" value="F:DNA-binding transcription factor activity"/>
    <property type="evidence" value="ECO:0007669"/>
    <property type="project" value="TreeGrafter"/>
</dbReference>
<dbReference type="Pfam" id="PF09339">
    <property type="entry name" value="HTH_IclR"/>
    <property type="match status" value="1"/>
</dbReference>
<keyword evidence="1" id="KW-0805">Transcription regulation</keyword>
<evidence type="ECO:0000313" key="7">
    <source>
        <dbReference type="Proteomes" id="UP001253439"/>
    </source>
</evidence>
<dbReference type="EMBL" id="JAMQOM010000018">
    <property type="protein sequence ID" value="MDS0223570.1"/>
    <property type="molecule type" value="Genomic_DNA"/>
</dbReference>
<protein>
    <submittedName>
        <fullName evidence="6">IclR family transcriptional regulator</fullName>
    </submittedName>
</protein>
<keyword evidence="2" id="KW-0238">DNA-binding</keyword>
<name>A0AAE4F083_9EURY</name>
<dbReference type="InterPro" id="IPR011991">
    <property type="entry name" value="ArsR-like_HTH"/>
</dbReference>
<evidence type="ECO:0000259" key="4">
    <source>
        <dbReference type="PROSITE" id="PS51077"/>
    </source>
</evidence>
<evidence type="ECO:0000256" key="3">
    <source>
        <dbReference type="ARBA" id="ARBA00023163"/>
    </source>
</evidence>
<reference evidence="6 7" key="1">
    <citation type="submission" date="2022-06" db="EMBL/GenBank/DDBJ databases">
        <title>Haloarcula sp. a new haloarchaeum isolate from saline soil.</title>
        <authorList>
            <person name="Strakova D."/>
            <person name="Galisteo C."/>
            <person name="Sanchez-Porro C."/>
            <person name="Ventosa A."/>
        </authorList>
    </citation>
    <scope>NUCLEOTIDE SEQUENCE [LARGE SCALE GENOMIC DNA]</scope>
    <source>
        <strain evidence="6 7">S1AR25-5A</strain>
    </source>
</reference>
<keyword evidence="3" id="KW-0804">Transcription</keyword>
<sequence length="254" mass="28609">MATHDSSRTVDAVQTTLDIIELLLERDGAGITEIADELGRSKGTIHGHMSTLYKNEYVIKEDEMYRLSLRHLELGETVRDRLQIYDVVTEELDDLSESCGELAQFAMPEHGQAVYIYKSAGENAVQSASSPGKREYMHCLSLGKAMMAYMSESRVYEIVDRHGLPKYTENTITTKEELFAELEDIRERGYAFDREEKIQGLRCVAAPVTTENEIIGAISISGPASRFESEFYEKELPSMVTRSANVIEINSQFS</sequence>
<dbReference type="SUPFAM" id="SSF55781">
    <property type="entry name" value="GAF domain-like"/>
    <property type="match status" value="1"/>
</dbReference>
<dbReference type="PROSITE" id="PS51077">
    <property type="entry name" value="HTH_ICLR"/>
    <property type="match status" value="1"/>
</dbReference>
<dbReference type="PANTHER" id="PTHR30136:SF35">
    <property type="entry name" value="HTH-TYPE TRANSCRIPTIONAL REGULATOR RV1719"/>
    <property type="match status" value="1"/>
</dbReference>
<dbReference type="CDD" id="cd00090">
    <property type="entry name" value="HTH_ARSR"/>
    <property type="match status" value="1"/>
</dbReference>
<dbReference type="InterPro" id="IPR014757">
    <property type="entry name" value="Tscrpt_reg_IclR_C"/>
</dbReference>
<evidence type="ECO:0000313" key="6">
    <source>
        <dbReference type="EMBL" id="MDS0223570.1"/>
    </source>
</evidence>
<dbReference type="PANTHER" id="PTHR30136">
    <property type="entry name" value="HELIX-TURN-HELIX TRANSCRIPTIONAL REGULATOR, ICLR FAMILY"/>
    <property type="match status" value="1"/>
</dbReference>
<evidence type="ECO:0000256" key="2">
    <source>
        <dbReference type="ARBA" id="ARBA00023125"/>
    </source>
</evidence>
<dbReference type="AlphaFoldDB" id="A0AAE4F083"/>
<keyword evidence="7" id="KW-1185">Reference proteome</keyword>